<comment type="caution">
    <text evidence="3">The sequence shown here is derived from an EMBL/GenBank/DDBJ whole genome shotgun (WGS) entry which is preliminary data.</text>
</comment>
<evidence type="ECO:0000259" key="2">
    <source>
        <dbReference type="Pfam" id="PF02589"/>
    </source>
</evidence>
<evidence type="ECO:0000313" key="3">
    <source>
        <dbReference type="EMBL" id="HEB96960.1"/>
    </source>
</evidence>
<sequence>MSDARDRILGRLRRQRPQPAAQRAPAARESAAPASPAGERIARFVRLLEAVRAEVHRCRRDDWPELLWRFCGDKSIGRLAYGAGGPLATTLENGWRDRGETVRLFSPRGPIEQWKDSLFSEADAAVTSARWGIARTGTLVLWPDSHEPRTLSLVPPVHFVVLDVDDLYDDFATLIEAEGWRSGMPTNAVLISGPSKTADIEQTLSYGIHGPVELIVLLTG</sequence>
<dbReference type="Proteomes" id="UP000886251">
    <property type="component" value="Unassembled WGS sequence"/>
</dbReference>
<proteinExistence type="predicted"/>
<dbReference type="Gene3D" id="3.40.50.10420">
    <property type="entry name" value="NagB/RpiA/CoA transferase-like"/>
    <property type="match status" value="1"/>
</dbReference>
<gene>
    <name evidence="3" type="ORF">ENI96_11090</name>
</gene>
<dbReference type="EMBL" id="DRKP01000132">
    <property type="protein sequence ID" value="HEB96960.1"/>
    <property type="molecule type" value="Genomic_DNA"/>
</dbReference>
<dbReference type="PANTHER" id="PTHR43682">
    <property type="entry name" value="LACTATE UTILIZATION PROTEIN C"/>
    <property type="match status" value="1"/>
</dbReference>
<evidence type="ECO:0000256" key="1">
    <source>
        <dbReference type="SAM" id="MobiDB-lite"/>
    </source>
</evidence>
<dbReference type="InterPro" id="IPR003741">
    <property type="entry name" value="LUD_dom"/>
</dbReference>
<dbReference type="InterPro" id="IPR037171">
    <property type="entry name" value="NagB/RpiA_transferase-like"/>
</dbReference>
<dbReference type="AlphaFoldDB" id="A0A831RPU5"/>
<dbReference type="InterPro" id="IPR024185">
    <property type="entry name" value="FTHF_cligase-like_sf"/>
</dbReference>
<dbReference type="Pfam" id="PF02589">
    <property type="entry name" value="LUD_dom"/>
    <property type="match status" value="1"/>
</dbReference>
<protein>
    <submittedName>
        <fullName evidence="3">Lactate utilization protein</fullName>
    </submittedName>
</protein>
<feature type="region of interest" description="Disordered" evidence="1">
    <location>
        <begin position="1"/>
        <end position="35"/>
    </location>
</feature>
<dbReference type="PANTHER" id="PTHR43682:SF1">
    <property type="entry name" value="LACTATE UTILIZATION PROTEIN C"/>
    <property type="match status" value="1"/>
</dbReference>
<reference evidence="3" key="1">
    <citation type="journal article" date="2020" name="mSystems">
        <title>Genome- and Community-Level Interaction Insights into Carbon Utilization and Element Cycling Functions of Hydrothermarchaeota in Hydrothermal Sediment.</title>
        <authorList>
            <person name="Zhou Z."/>
            <person name="Liu Y."/>
            <person name="Xu W."/>
            <person name="Pan J."/>
            <person name="Luo Z.H."/>
            <person name="Li M."/>
        </authorList>
    </citation>
    <scope>NUCLEOTIDE SEQUENCE [LARGE SCALE GENOMIC DNA]</scope>
    <source>
        <strain evidence="3">HyVt-443</strain>
    </source>
</reference>
<dbReference type="SUPFAM" id="SSF100950">
    <property type="entry name" value="NagB/RpiA/CoA transferase-like"/>
    <property type="match status" value="1"/>
</dbReference>
<organism evidence="3">
    <name type="scientific">Sedimenticola thiotaurini</name>
    <dbReference type="NCBI Taxonomy" id="1543721"/>
    <lineage>
        <taxon>Bacteria</taxon>
        <taxon>Pseudomonadati</taxon>
        <taxon>Pseudomonadota</taxon>
        <taxon>Gammaproteobacteria</taxon>
        <taxon>Chromatiales</taxon>
        <taxon>Sedimenticolaceae</taxon>
        <taxon>Sedimenticola</taxon>
    </lineage>
</organism>
<feature type="compositionally biased region" description="Low complexity" evidence="1">
    <location>
        <begin position="17"/>
        <end position="35"/>
    </location>
</feature>
<accession>A0A831RPU5</accession>
<feature type="domain" description="LUD" evidence="2">
    <location>
        <begin position="41"/>
        <end position="218"/>
    </location>
</feature>
<name>A0A831RPU5_9GAMM</name>